<comment type="caution">
    <text evidence="18">The sequence shown here is derived from an EMBL/GenBank/DDBJ whole genome shotgun (WGS) entry which is preliminary data.</text>
</comment>
<keyword evidence="7" id="KW-0808">Transferase</keyword>
<organism evidence="18 19">
    <name type="scientific">Sphingomonas sanxanigenens</name>
    <dbReference type="NCBI Taxonomy" id="397260"/>
    <lineage>
        <taxon>Bacteria</taxon>
        <taxon>Pseudomonadati</taxon>
        <taxon>Pseudomonadota</taxon>
        <taxon>Alphaproteobacteria</taxon>
        <taxon>Sphingomonadales</taxon>
        <taxon>Sphingomonadaceae</taxon>
        <taxon>Sphingomonas</taxon>
    </lineage>
</organism>
<keyword evidence="13" id="KW-0902">Two-component regulatory system</keyword>
<evidence type="ECO:0000256" key="6">
    <source>
        <dbReference type="ARBA" id="ARBA00022553"/>
    </source>
</evidence>
<dbReference type="Pfam" id="PF00512">
    <property type="entry name" value="HisKA"/>
    <property type="match status" value="1"/>
</dbReference>
<evidence type="ECO:0000256" key="1">
    <source>
        <dbReference type="ARBA" id="ARBA00000085"/>
    </source>
</evidence>
<keyword evidence="12 15" id="KW-1133">Transmembrane helix</keyword>
<dbReference type="CDD" id="cd00082">
    <property type="entry name" value="HisKA"/>
    <property type="match status" value="1"/>
</dbReference>
<dbReference type="InterPro" id="IPR036890">
    <property type="entry name" value="HATPase_C_sf"/>
</dbReference>
<protein>
    <recommendedName>
        <fullName evidence="3">histidine kinase</fullName>
        <ecNumber evidence="3">2.7.13.3</ecNumber>
    </recommendedName>
</protein>
<evidence type="ECO:0000256" key="8">
    <source>
        <dbReference type="ARBA" id="ARBA00022692"/>
    </source>
</evidence>
<dbReference type="EMBL" id="QFNN01000005">
    <property type="protein sequence ID" value="PZO91713.1"/>
    <property type="molecule type" value="Genomic_DNA"/>
</dbReference>
<keyword evidence="5" id="KW-0997">Cell inner membrane</keyword>
<feature type="domain" description="HAMP" evidence="17">
    <location>
        <begin position="201"/>
        <end position="253"/>
    </location>
</feature>
<dbReference type="GO" id="GO:0005886">
    <property type="term" value="C:plasma membrane"/>
    <property type="evidence" value="ECO:0007669"/>
    <property type="project" value="UniProtKB-SubCell"/>
</dbReference>
<dbReference type="SUPFAM" id="SSF55874">
    <property type="entry name" value="ATPase domain of HSP90 chaperone/DNA topoisomerase II/histidine kinase"/>
    <property type="match status" value="1"/>
</dbReference>
<dbReference type="GO" id="GO:0000155">
    <property type="term" value="F:phosphorelay sensor kinase activity"/>
    <property type="evidence" value="ECO:0007669"/>
    <property type="project" value="InterPro"/>
</dbReference>
<sequence>MGRRLFAGRRRDAAVKRLWPRSLARQMALLVALALLVAQAINFGLQLSASQRQRTTQTTAVAIARLAEAVARSESAASVELAPRLETKVNPINPEMTRRDDVAQRARQALADLGLSARQVIAAEAMGREFRYVRDPASGALRRIEGPKSNALILTAQVGDTRWVTAIAQFPRQDYGVVLWLLFQTMLLYGFIVLPVVWFVWRLSRPLRKLRAAVEGFTSSAPAPPVVEEGPGDIRRLIAAFNSMRARLVAMLDEKDRMLGAIGHDLRTPLASLRVRTELVEDEAERDRMAATIDEMNRTLDDILSLARLGRPSEEPSRVDLPGLVDSVVDDFHDLGVDVTAEESDRLAVTMRPTLVRRAVRNLIENAVKYGGAVRVRVKPEENGAVVEIDDDGPGIPPEDIERMFEPFTRAENSRSRETGGAGLGLALARAIATGHDGRLTLENRAEGGLRARLWLPCQGQAFAAAA</sequence>
<evidence type="ECO:0000256" key="12">
    <source>
        <dbReference type="ARBA" id="ARBA00022989"/>
    </source>
</evidence>
<dbReference type="Gene3D" id="3.30.565.10">
    <property type="entry name" value="Histidine kinase-like ATPase, C-terminal domain"/>
    <property type="match status" value="1"/>
</dbReference>
<keyword evidence="11" id="KW-0067">ATP-binding</keyword>
<evidence type="ECO:0000256" key="5">
    <source>
        <dbReference type="ARBA" id="ARBA00022519"/>
    </source>
</evidence>
<dbReference type="InterPro" id="IPR036097">
    <property type="entry name" value="HisK_dim/P_sf"/>
</dbReference>
<evidence type="ECO:0000256" key="11">
    <source>
        <dbReference type="ARBA" id="ARBA00022840"/>
    </source>
</evidence>
<dbReference type="PRINTS" id="PR00344">
    <property type="entry name" value="BCTRLSENSOR"/>
</dbReference>
<comment type="catalytic activity">
    <reaction evidence="1">
        <text>ATP + protein L-histidine = ADP + protein N-phospho-L-histidine.</text>
        <dbReference type="EC" id="2.7.13.3"/>
    </reaction>
</comment>
<evidence type="ECO:0000256" key="15">
    <source>
        <dbReference type="SAM" id="Phobius"/>
    </source>
</evidence>
<keyword evidence="10 18" id="KW-0418">Kinase</keyword>
<dbReference type="AlphaFoldDB" id="A0A2W5ABV4"/>
<dbReference type="GO" id="GO:0005524">
    <property type="term" value="F:ATP binding"/>
    <property type="evidence" value="ECO:0007669"/>
    <property type="project" value="UniProtKB-KW"/>
</dbReference>
<feature type="domain" description="Histidine kinase" evidence="16">
    <location>
        <begin position="261"/>
        <end position="460"/>
    </location>
</feature>
<dbReference type="EC" id="2.7.13.3" evidence="3"/>
<dbReference type="InterPro" id="IPR005467">
    <property type="entry name" value="His_kinase_dom"/>
</dbReference>
<evidence type="ECO:0000259" key="17">
    <source>
        <dbReference type="PROSITE" id="PS50885"/>
    </source>
</evidence>
<dbReference type="Proteomes" id="UP000249066">
    <property type="component" value="Unassembled WGS sequence"/>
</dbReference>
<keyword evidence="8 15" id="KW-0812">Transmembrane</keyword>
<keyword evidence="4" id="KW-1003">Cell membrane</keyword>
<evidence type="ECO:0000313" key="18">
    <source>
        <dbReference type="EMBL" id="PZO91713.1"/>
    </source>
</evidence>
<evidence type="ECO:0000256" key="7">
    <source>
        <dbReference type="ARBA" id="ARBA00022679"/>
    </source>
</evidence>
<dbReference type="InterPro" id="IPR003660">
    <property type="entry name" value="HAMP_dom"/>
</dbReference>
<dbReference type="Pfam" id="PF00672">
    <property type="entry name" value="HAMP"/>
    <property type="match status" value="1"/>
</dbReference>
<dbReference type="InterPro" id="IPR050980">
    <property type="entry name" value="2C_sensor_his_kinase"/>
</dbReference>
<evidence type="ECO:0000256" key="10">
    <source>
        <dbReference type="ARBA" id="ARBA00022777"/>
    </source>
</evidence>
<keyword evidence="9" id="KW-0547">Nucleotide-binding</keyword>
<dbReference type="SMART" id="SM00304">
    <property type="entry name" value="HAMP"/>
    <property type="match status" value="1"/>
</dbReference>
<keyword evidence="6" id="KW-0597">Phosphoprotein</keyword>
<comment type="subcellular location">
    <subcellularLocation>
        <location evidence="2">Cell inner membrane</location>
        <topology evidence="2">Multi-pass membrane protein</topology>
    </subcellularLocation>
</comment>
<dbReference type="CDD" id="cd00075">
    <property type="entry name" value="HATPase"/>
    <property type="match status" value="1"/>
</dbReference>
<dbReference type="Pfam" id="PF02518">
    <property type="entry name" value="HATPase_c"/>
    <property type="match status" value="1"/>
</dbReference>
<evidence type="ECO:0000256" key="14">
    <source>
        <dbReference type="ARBA" id="ARBA00023136"/>
    </source>
</evidence>
<dbReference type="PANTHER" id="PTHR44936:SF5">
    <property type="entry name" value="SENSOR HISTIDINE KINASE ENVZ"/>
    <property type="match status" value="1"/>
</dbReference>
<dbReference type="SMART" id="SM00388">
    <property type="entry name" value="HisKA"/>
    <property type="match status" value="1"/>
</dbReference>
<proteinExistence type="predicted"/>
<dbReference type="Gene3D" id="1.10.287.130">
    <property type="match status" value="1"/>
</dbReference>
<reference evidence="18 19" key="1">
    <citation type="submission" date="2017-08" db="EMBL/GenBank/DDBJ databases">
        <title>Infants hospitalized years apart are colonized by the same room-sourced microbial strains.</title>
        <authorList>
            <person name="Brooks B."/>
            <person name="Olm M.R."/>
            <person name="Firek B.A."/>
            <person name="Baker R."/>
            <person name="Thomas B.C."/>
            <person name="Morowitz M.J."/>
            <person name="Banfield J.F."/>
        </authorList>
    </citation>
    <scope>NUCLEOTIDE SEQUENCE [LARGE SCALE GENOMIC DNA]</scope>
    <source>
        <strain evidence="18">S2_018_000_R2_101</strain>
    </source>
</reference>
<dbReference type="SMART" id="SM00387">
    <property type="entry name" value="HATPase_c"/>
    <property type="match status" value="1"/>
</dbReference>
<keyword evidence="14 15" id="KW-0472">Membrane</keyword>
<dbReference type="InterPro" id="IPR004358">
    <property type="entry name" value="Sig_transdc_His_kin-like_C"/>
</dbReference>
<evidence type="ECO:0000256" key="2">
    <source>
        <dbReference type="ARBA" id="ARBA00004429"/>
    </source>
</evidence>
<evidence type="ECO:0000313" key="19">
    <source>
        <dbReference type="Proteomes" id="UP000249066"/>
    </source>
</evidence>
<evidence type="ECO:0000256" key="9">
    <source>
        <dbReference type="ARBA" id="ARBA00022741"/>
    </source>
</evidence>
<evidence type="ECO:0000256" key="3">
    <source>
        <dbReference type="ARBA" id="ARBA00012438"/>
    </source>
</evidence>
<dbReference type="PROSITE" id="PS50109">
    <property type="entry name" value="HIS_KIN"/>
    <property type="match status" value="1"/>
</dbReference>
<evidence type="ECO:0000259" key="16">
    <source>
        <dbReference type="PROSITE" id="PS50109"/>
    </source>
</evidence>
<dbReference type="PANTHER" id="PTHR44936">
    <property type="entry name" value="SENSOR PROTEIN CREC"/>
    <property type="match status" value="1"/>
</dbReference>
<feature type="transmembrane region" description="Helical" evidence="15">
    <location>
        <begin position="177"/>
        <end position="201"/>
    </location>
</feature>
<evidence type="ECO:0000256" key="13">
    <source>
        <dbReference type="ARBA" id="ARBA00023012"/>
    </source>
</evidence>
<gene>
    <name evidence="18" type="ORF">DI623_02025</name>
</gene>
<dbReference type="InterPro" id="IPR003661">
    <property type="entry name" value="HisK_dim/P_dom"/>
</dbReference>
<accession>A0A2W5ABV4</accession>
<dbReference type="SUPFAM" id="SSF47384">
    <property type="entry name" value="Homodimeric domain of signal transducing histidine kinase"/>
    <property type="match status" value="1"/>
</dbReference>
<dbReference type="InterPro" id="IPR003594">
    <property type="entry name" value="HATPase_dom"/>
</dbReference>
<name>A0A2W5ABV4_9SPHN</name>
<dbReference type="PROSITE" id="PS50885">
    <property type="entry name" value="HAMP"/>
    <property type="match status" value="1"/>
</dbReference>
<evidence type="ECO:0000256" key="4">
    <source>
        <dbReference type="ARBA" id="ARBA00022475"/>
    </source>
</evidence>